<gene>
    <name evidence="5" type="primary">rps13</name>
</gene>
<dbReference type="Gene3D" id="1.10.8.50">
    <property type="match status" value="1"/>
</dbReference>
<accession>A0A7T8JJM6</accession>
<keyword evidence="3 4" id="KW-0687">Ribonucleoprotein</keyword>
<dbReference type="GO" id="GO:0006412">
    <property type="term" value="P:translation"/>
    <property type="evidence" value="ECO:0007669"/>
    <property type="project" value="InterPro"/>
</dbReference>
<comment type="similarity">
    <text evidence="1 4">Belongs to the universal ribosomal protein uS13 family.</text>
</comment>
<dbReference type="SUPFAM" id="SSF46946">
    <property type="entry name" value="S13-like H2TH domain"/>
    <property type="match status" value="1"/>
</dbReference>
<evidence type="ECO:0000313" key="5">
    <source>
        <dbReference type="EMBL" id="QQP21835.1"/>
    </source>
</evidence>
<dbReference type="GO" id="GO:0005829">
    <property type="term" value="C:cytosol"/>
    <property type="evidence" value="ECO:0007669"/>
    <property type="project" value="TreeGrafter"/>
</dbReference>
<dbReference type="InterPro" id="IPR001892">
    <property type="entry name" value="Ribosomal_uS13"/>
</dbReference>
<evidence type="ECO:0000256" key="2">
    <source>
        <dbReference type="ARBA" id="ARBA00022980"/>
    </source>
</evidence>
<dbReference type="EMBL" id="MW122841">
    <property type="protein sequence ID" value="QQP21835.1"/>
    <property type="molecule type" value="Genomic_DNA"/>
</dbReference>
<dbReference type="RefSeq" id="YP_010147274.1">
    <property type="nucleotide sequence ID" value="NC_057078.1"/>
</dbReference>
<name>A0A7T8JJM6_9STRA</name>
<dbReference type="PANTHER" id="PTHR10871:SF1">
    <property type="entry name" value="SMALL RIBOSOMAL SUBUNIT PROTEIN US13M"/>
    <property type="match status" value="1"/>
</dbReference>
<protein>
    <submittedName>
        <fullName evidence="5">Ribosomal protein S13</fullName>
    </submittedName>
</protein>
<dbReference type="PROSITE" id="PS50159">
    <property type="entry name" value="RIBOSOMAL_S13_2"/>
    <property type="match status" value="1"/>
</dbReference>
<keyword evidence="5" id="KW-0496">Mitochondrion</keyword>
<keyword evidence="2 4" id="KW-0689">Ribosomal protein</keyword>
<proteinExistence type="inferred from homology"/>
<dbReference type="GO" id="GO:0015935">
    <property type="term" value="C:small ribosomal subunit"/>
    <property type="evidence" value="ECO:0007669"/>
    <property type="project" value="TreeGrafter"/>
</dbReference>
<reference evidence="5" key="1">
    <citation type="submission" date="2020-10" db="EMBL/GenBank/DDBJ databases">
        <title>Coscinodiscus wailesii mitochondrion complete genome.</title>
        <authorList>
            <person name="Huang H."/>
        </authorList>
    </citation>
    <scope>NUCLEOTIDE SEQUENCE</scope>
</reference>
<dbReference type="Gene3D" id="4.10.910.10">
    <property type="entry name" value="30s ribosomal protein s13, domain 2"/>
    <property type="match status" value="1"/>
</dbReference>
<dbReference type="InterPro" id="IPR027437">
    <property type="entry name" value="Rbsml_uS13_C"/>
</dbReference>
<sequence length="117" mass="13663">MIYLMNQELNEKTPIYFSLQGIFGIGKLYSNYISKKVGFSKSTTLLMLSEEQVLLLINIIEKQKLKLSKDLKEKNYIAIKRLINIKTYRGIRLIKNLPVRGQRTRTNSKTAKKLNRL</sequence>
<evidence type="ECO:0000256" key="3">
    <source>
        <dbReference type="ARBA" id="ARBA00023274"/>
    </source>
</evidence>
<evidence type="ECO:0000256" key="1">
    <source>
        <dbReference type="ARBA" id="ARBA00008080"/>
    </source>
</evidence>
<dbReference type="Pfam" id="PF00416">
    <property type="entry name" value="Ribosomal_S13"/>
    <property type="match status" value="1"/>
</dbReference>
<geneLocation type="mitochondrion" evidence="5"/>
<dbReference type="PANTHER" id="PTHR10871">
    <property type="entry name" value="30S RIBOSOMAL PROTEIN S13/40S RIBOSOMAL PROTEIN S18"/>
    <property type="match status" value="1"/>
</dbReference>
<dbReference type="GO" id="GO:0003735">
    <property type="term" value="F:structural constituent of ribosome"/>
    <property type="evidence" value="ECO:0007669"/>
    <property type="project" value="InterPro"/>
</dbReference>
<dbReference type="GO" id="GO:0003723">
    <property type="term" value="F:RNA binding"/>
    <property type="evidence" value="ECO:0007669"/>
    <property type="project" value="InterPro"/>
</dbReference>
<dbReference type="InterPro" id="IPR010979">
    <property type="entry name" value="Ribosomal_uS13-like_H2TH"/>
</dbReference>
<dbReference type="PIRSF" id="PIRSF002134">
    <property type="entry name" value="Ribosomal_S13"/>
    <property type="match status" value="1"/>
</dbReference>
<evidence type="ECO:0000256" key="4">
    <source>
        <dbReference type="RuleBase" id="RU003830"/>
    </source>
</evidence>
<dbReference type="AlphaFoldDB" id="A0A7T8JJM6"/>
<organism evidence="5">
    <name type="scientific">Coscinodiscus wailesii</name>
    <dbReference type="NCBI Taxonomy" id="671091"/>
    <lineage>
        <taxon>Eukaryota</taxon>
        <taxon>Sar</taxon>
        <taxon>Stramenopiles</taxon>
        <taxon>Ochrophyta</taxon>
        <taxon>Bacillariophyta</taxon>
        <taxon>Coscinodiscophyceae</taxon>
        <taxon>Coscinodiscophycidae</taxon>
        <taxon>Coscinodiscales</taxon>
        <taxon>Coscinodiscaceae</taxon>
        <taxon>Coscinodiscus</taxon>
    </lineage>
</organism>
<dbReference type="GeneID" id="67145339"/>